<dbReference type="Proteomes" id="UP000219573">
    <property type="component" value="Unassembled WGS sequence"/>
</dbReference>
<organism evidence="2 3">
    <name type="scientific">Orenia metallireducens</name>
    <dbReference type="NCBI Taxonomy" id="1413210"/>
    <lineage>
        <taxon>Bacteria</taxon>
        <taxon>Bacillati</taxon>
        <taxon>Bacillota</taxon>
        <taxon>Clostridia</taxon>
        <taxon>Halanaerobiales</taxon>
        <taxon>Halobacteroidaceae</taxon>
        <taxon>Orenia</taxon>
    </lineage>
</organism>
<feature type="transmembrane region" description="Helical" evidence="1">
    <location>
        <begin position="124"/>
        <end position="146"/>
    </location>
</feature>
<feature type="transmembrane region" description="Helical" evidence="1">
    <location>
        <begin position="42"/>
        <end position="63"/>
    </location>
</feature>
<keyword evidence="1" id="KW-0472">Membrane</keyword>
<gene>
    <name evidence="2" type="ORF">SAMN06265827_14128</name>
</gene>
<keyword evidence="1" id="KW-0812">Transmembrane</keyword>
<dbReference type="RefSeq" id="WP_097019512.1">
    <property type="nucleotide sequence ID" value="NZ_OBDZ01000041.1"/>
</dbReference>
<proteinExistence type="predicted"/>
<evidence type="ECO:0000313" key="3">
    <source>
        <dbReference type="Proteomes" id="UP000219573"/>
    </source>
</evidence>
<evidence type="ECO:0000256" key="1">
    <source>
        <dbReference type="SAM" id="Phobius"/>
    </source>
</evidence>
<accession>A0A285IEC5</accession>
<sequence length="158" mass="18379">MKDILKNNIVKKKDDSDYTIIKRKEDKMKKKYKNIYNKLKKIYIALAIFVSIEVIILGIISFFTEGETIWGVLGWIIQGLILVGLVFSGIPYSIENLIAFFNGGIMHSRFRNYDNRATNKKHRIFLAIMNVFILIVSVCIMYYFIIGIPLMGIKELFK</sequence>
<feature type="transmembrane region" description="Helical" evidence="1">
    <location>
        <begin position="75"/>
        <end position="103"/>
    </location>
</feature>
<reference evidence="3" key="1">
    <citation type="submission" date="2017-09" db="EMBL/GenBank/DDBJ databases">
        <authorList>
            <person name="Varghese N."/>
            <person name="Submissions S."/>
        </authorList>
    </citation>
    <scope>NUCLEOTIDE SEQUENCE [LARGE SCALE GENOMIC DNA]</scope>
    <source>
        <strain evidence="3">MSL47</strain>
    </source>
</reference>
<keyword evidence="1" id="KW-1133">Transmembrane helix</keyword>
<keyword evidence="3" id="KW-1185">Reference proteome</keyword>
<name>A0A285IEC5_9FIRM</name>
<protein>
    <submittedName>
        <fullName evidence="2">Uncharacterized protein</fullName>
    </submittedName>
</protein>
<dbReference type="AlphaFoldDB" id="A0A285IEC5"/>
<evidence type="ECO:0000313" key="2">
    <source>
        <dbReference type="EMBL" id="SNY46302.1"/>
    </source>
</evidence>
<dbReference type="EMBL" id="OBDZ01000041">
    <property type="protein sequence ID" value="SNY46302.1"/>
    <property type="molecule type" value="Genomic_DNA"/>
</dbReference>